<dbReference type="AlphaFoldDB" id="F2AVE0"/>
<gene>
    <name evidence="1" type="ORF">RBWH47_01795</name>
</gene>
<organism evidence="1 2">
    <name type="scientific">Rhodopirellula baltica WH47</name>
    <dbReference type="NCBI Taxonomy" id="991778"/>
    <lineage>
        <taxon>Bacteria</taxon>
        <taxon>Pseudomonadati</taxon>
        <taxon>Planctomycetota</taxon>
        <taxon>Planctomycetia</taxon>
        <taxon>Pirellulales</taxon>
        <taxon>Pirellulaceae</taxon>
        <taxon>Rhodopirellula</taxon>
    </lineage>
</organism>
<protein>
    <submittedName>
        <fullName evidence="1">Uncharacterized protein</fullName>
    </submittedName>
</protein>
<dbReference type="Proteomes" id="UP000006222">
    <property type="component" value="Unassembled WGS sequence"/>
</dbReference>
<dbReference type="PATRIC" id="fig|991778.3.peg.3923"/>
<name>F2AVE0_RHOBT</name>
<evidence type="ECO:0000313" key="1">
    <source>
        <dbReference type="EMBL" id="EGF26486.1"/>
    </source>
</evidence>
<sequence length="46" mass="5267">MPDERERQIYGTDPIFQRHLPNNGSGVDWRSVILQSPIGKLAANWC</sequence>
<proteinExistence type="predicted"/>
<reference evidence="1 2" key="1">
    <citation type="journal article" date="2013" name="Mar. Genomics">
        <title>Expression of sulfatases in Rhodopirellula baltica and the diversity of sulfatases in the genus Rhodopirellula.</title>
        <authorList>
            <person name="Wegner C.E."/>
            <person name="Richter-Heitmann T."/>
            <person name="Klindworth A."/>
            <person name="Klockow C."/>
            <person name="Richter M."/>
            <person name="Achstetter T."/>
            <person name="Glockner F.O."/>
            <person name="Harder J."/>
        </authorList>
    </citation>
    <scope>NUCLEOTIDE SEQUENCE [LARGE SCALE GENOMIC DNA]</scope>
    <source>
        <strain evidence="1 2">WH47</strain>
    </source>
</reference>
<evidence type="ECO:0000313" key="2">
    <source>
        <dbReference type="Proteomes" id="UP000006222"/>
    </source>
</evidence>
<comment type="caution">
    <text evidence="1">The sequence shown here is derived from an EMBL/GenBank/DDBJ whole genome shotgun (WGS) entry which is preliminary data.</text>
</comment>
<dbReference type="EMBL" id="AFAR01000185">
    <property type="protein sequence ID" value="EGF26486.1"/>
    <property type="molecule type" value="Genomic_DNA"/>
</dbReference>
<accession>F2AVE0</accession>